<dbReference type="Proteomes" id="UP001595629">
    <property type="component" value="Unassembled WGS sequence"/>
</dbReference>
<evidence type="ECO:0000313" key="1">
    <source>
        <dbReference type="EMBL" id="MFC3612706.1"/>
    </source>
</evidence>
<sequence>MARMSDIAALEGPGNDYHLLPVTERQLQYARAIAKRRSLSIPIEAQRDRRTLSAWIDSQTVGASRFGRYPSGKQVAFAERIARLKRRQVPPECFRDKTLMSDWIDRNRS</sequence>
<dbReference type="RefSeq" id="WP_386733880.1">
    <property type="nucleotide sequence ID" value="NZ_JBHRXI010000001.1"/>
</dbReference>
<keyword evidence="2" id="KW-1185">Reference proteome</keyword>
<reference evidence="2" key="1">
    <citation type="journal article" date="2019" name="Int. J. Syst. Evol. Microbiol.">
        <title>The Global Catalogue of Microorganisms (GCM) 10K type strain sequencing project: providing services to taxonomists for standard genome sequencing and annotation.</title>
        <authorList>
            <consortium name="The Broad Institute Genomics Platform"/>
            <consortium name="The Broad Institute Genome Sequencing Center for Infectious Disease"/>
            <person name="Wu L."/>
            <person name="Ma J."/>
        </authorList>
    </citation>
    <scope>NUCLEOTIDE SEQUENCE [LARGE SCALE GENOMIC DNA]</scope>
    <source>
        <strain evidence="2">KCTC 42911</strain>
    </source>
</reference>
<comment type="caution">
    <text evidence="1">The sequence shown here is derived from an EMBL/GenBank/DDBJ whole genome shotgun (WGS) entry which is preliminary data.</text>
</comment>
<evidence type="ECO:0000313" key="2">
    <source>
        <dbReference type="Proteomes" id="UP001595629"/>
    </source>
</evidence>
<gene>
    <name evidence="1" type="ORF">ACFORG_02945</name>
</gene>
<organism evidence="1 2">
    <name type="scientific">Lutimaribacter marinistellae</name>
    <dbReference type="NCBI Taxonomy" id="1820329"/>
    <lineage>
        <taxon>Bacteria</taxon>
        <taxon>Pseudomonadati</taxon>
        <taxon>Pseudomonadota</taxon>
        <taxon>Alphaproteobacteria</taxon>
        <taxon>Rhodobacterales</taxon>
        <taxon>Roseobacteraceae</taxon>
        <taxon>Lutimaribacter</taxon>
    </lineage>
</organism>
<accession>A0ABV7TAT5</accession>
<protein>
    <recommendedName>
        <fullName evidence="3">Helicase-associated domain-containing protein</fullName>
    </recommendedName>
</protein>
<evidence type="ECO:0008006" key="3">
    <source>
        <dbReference type="Google" id="ProtNLM"/>
    </source>
</evidence>
<name>A0ABV7TAT5_9RHOB</name>
<proteinExistence type="predicted"/>
<dbReference type="EMBL" id="JBHRXI010000001">
    <property type="protein sequence ID" value="MFC3612706.1"/>
    <property type="molecule type" value="Genomic_DNA"/>
</dbReference>